<sequence length="451" mass="49277">MINMNWWNELDPNKKRWVAVAGGVFVLFVAVSLFSDEGTSDSSNKSRKDTIRHVLTDKGTREAGMDALVGNLKTTKAEQEQLRRELDRVKRELEETKSKAGASVDIGKELDQLKRDVKDLSQENRNLARDLEKEKAQKDAEKRSGKPTAGGAENGSTEDQGDQQAGYTSTEKLDYKDPNAFFKKAPLPADSHSKPTGKESDRSGKPTAQPGIRIVNYTEYNEAEEKAAEEQEDKDNSIYLPAGSILTGVTITGMDAPTAKGARKDPFPATIRLQKEAILPNRFRADVRECFLIVSGYGDLSSERAYLRGEVISCVREDGGVIESRLDGYAVGEDGKAGVRGRLVSKQGAMIAKSLTAGFLSGFAQALDTNPVPVINTNPTDTPVYQQVFNENTLQSGISKGASSAMEKVAQFYLDMAEGMFPVIEVDAGRQIDVIITKGQQLKLKSQGTKK</sequence>
<protein>
    <submittedName>
        <fullName evidence="2">Conjugal transfer protein TraB</fullName>
    </submittedName>
</protein>
<feature type="compositionally biased region" description="Basic and acidic residues" evidence="1">
    <location>
        <begin position="124"/>
        <end position="144"/>
    </location>
</feature>
<dbReference type="InterPro" id="IPR005498">
    <property type="entry name" value="T4SS_VirB10/TraB/TrbI"/>
</dbReference>
<feature type="compositionally biased region" description="Basic and acidic residues" evidence="1">
    <location>
        <begin position="191"/>
        <end position="204"/>
    </location>
</feature>
<gene>
    <name evidence="2" type="ORF">CWO36_07730</name>
</gene>
<evidence type="ECO:0000313" key="3">
    <source>
        <dbReference type="Proteomes" id="UP000244080"/>
    </source>
</evidence>
<feature type="compositionally biased region" description="Polar residues" evidence="1">
    <location>
        <begin position="154"/>
        <end position="170"/>
    </location>
</feature>
<dbReference type="EMBL" id="PIGA01000010">
    <property type="protein sequence ID" value="PTP20407.1"/>
    <property type="molecule type" value="Genomic_DNA"/>
</dbReference>
<dbReference type="Proteomes" id="UP000244080">
    <property type="component" value="Unassembled WGS sequence"/>
</dbReference>
<dbReference type="AlphaFoldDB" id="A0A2T5EJI5"/>
<feature type="region of interest" description="Disordered" evidence="1">
    <location>
        <begin position="124"/>
        <end position="217"/>
    </location>
</feature>
<organism evidence="2 3">
    <name type="scientific">Vibrio splendidus</name>
    <dbReference type="NCBI Taxonomy" id="29497"/>
    <lineage>
        <taxon>Bacteria</taxon>
        <taxon>Pseudomonadati</taxon>
        <taxon>Pseudomonadota</taxon>
        <taxon>Gammaproteobacteria</taxon>
        <taxon>Vibrionales</taxon>
        <taxon>Vibrionaceae</taxon>
        <taxon>Vibrio</taxon>
    </lineage>
</organism>
<dbReference type="CDD" id="cd16430">
    <property type="entry name" value="TraB"/>
    <property type="match status" value="1"/>
</dbReference>
<proteinExistence type="predicted"/>
<accession>A0A2T5EJI5</accession>
<dbReference type="Pfam" id="PF03743">
    <property type="entry name" value="TrbI"/>
    <property type="match status" value="1"/>
</dbReference>
<evidence type="ECO:0000313" key="2">
    <source>
        <dbReference type="EMBL" id="PTP20407.1"/>
    </source>
</evidence>
<comment type="caution">
    <text evidence="2">The sequence shown here is derived from an EMBL/GenBank/DDBJ whole genome shotgun (WGS) entry which is preliminary data.</text>
</comment>
<evidence type="ECO:0000256" key="1">
    <source>
        <dbReference type="SAM" id="MobiDB-lite"/>
    </source>
</evidence>
<dbReference type="RefSeq" id="WP_017085225.1">
    <property type="nucleotide sequence ID" value="NZ_CAWNZY010000002.1"/>
</dbReference>
<name>A0A2T5EJI5_VIBSP</name>
<reference evidence="2 3" key="1">
    <citation type="submission" date="2017-11" db="EMBL/GenBank/DDBJ databases">
        <title>Population delineation of vibrios coincides with oyster pathogenicity.</title>
        <authorList>
            <person name="Bruto M."/>
            <person name="Labreuche Y."/>
            <person name="James A."/>
            <person name="Piel D."/>
            <person name="Chenivesse S."/>
            <person name="Petton B."/>
            <person name="Polz M.F."/>
            <person name="Le Roux F."/>
        </authorList>
    </citation>
    <scope>NUCLEOTIDE SEQUENCE [LARGE SCALE GENOMIC DNA]</scope>
    <source>
        <strain evidence="2 3">1F_55</strain>
    </source>
</reference>